<dbReference type="GeneID" id="115928319"/>
<reference evidence="4" key="1">
    <citation type="submission" date="2015-02" db="EMBL/GenBank/DDBJ databases">
        <title>Genome sequencing for Strongylocentrotus purpuratus.</title>
        <authorList>
            <person name="Murali S."/>
            <person name="Liu Y."/>
            <person name="Vee V."/>
            <person name="English A."/>
            <person name="Wang M."/>
            <person name="Skinner E."/>
            <person name="Han Y."/>
            <person name="Muzny D.M."/>
            <person name="Worley K.C."/>
            <person name="Gibbs R.A."/>
        </authorList>
    </citation>
    <scope>NUCLEOTIDE SEQUENCE</scope>
</reference>
<protein>
    <submittedName>
        <fullName evidence="3">Uncharacterized protein</fullName>
    </submittedName>
</protein>
<sequence length="305" mass="34254">MNPGNFIYILLFTAAVNSCRSEHSQQEITSYVQKNVTLSYNIHVPTDVNECTFHVEYDNVIFYKNGTFIKSENYALGKQKRSQLKATRVFQSFQVTLELHRLHEFDAGVYGCCIQCEESHSSQSYLLLINHPPKPADCIWIDTPPNPYLDLGSYNLSILYCKAINGHPTSGIICFSQDKQKTSVHAPKHLTGVDIIEATFVLSMNADIRCCSISSLYQQNWDSCNDFNALSTSHQPQSTLKSRLSKEVNDSKIVITTAYEEKTTKSTITKSVSNTSSVIDSPSILVSIIVVFVVRYCCIIGIVFM</sequence>
<evidence type="ECO:0000313" key="4">
    <source>
        <dbReference type="Proteomes" id="UP000007110"/>
    </source>
</evidence>
<keyword evidence="1" id="KW-0812">Transmembrane</keyword>
<proteinExistence type="predicted"/>
<feature type="chain" id="PRO_5029713038" evidence="2">
    <location>
        <begin position="22"/>
        <end position="305"/>
    </location>
</feature>
<dbReference type="Gene3D" id="2.60.40.10">
    <property type="entry name" value="Immunoglobulins"/>
    <property type="match status" value="1"/>
</dbReference>
<reference evidence="3" key="2">
    <citation type="submission" date="2021-01" db="UniProtKB">
        <authorList>
            <consortium name="EnsemblMetazoa"/>
        </authorList>
    </citation>
    <scope>IDENTIFICATION</scope>
</reference>
<feature type="signal peptide" evidence="2">
    <location>
        <begin position="1"/>
        <end position="21"/>
    </location>
</feature>
<accession>A0A7M7PH78</accession>
<keyword evidence="1" id="KW-0472">Membrane</keyword>
<dbReference type="SUPFAM" id="SSF48726">
    <property type="entry name" value="Immunoglobulin"/>
    <property type="match status" value="1"/>
</dbReference>
<dbReference type="Proteomes" id="UP000007110">
    <property type="component" value="Unassembled WGS sequence"/>
</dbReference>
<keyword evidence="4" id="KW-1185">Reference proteome</keyword>
<organism evidence="3 4">
    <name type="scientific">Strongylocentrotus purpuratus</name>
    <name type="common">Purple sea urchin</name>
    <dbReference type="NCBI Taxonomy" id="7668"/>
    <lineage>
        <taxon>Eukaryota</taxon>
        <taxon>Metazoa</taxon>
        <taxon>Echinodermata</taxon>
        <taxon>Eleutherozoa</taxon>
        <taxon>Echinozoa</taxon>
        <taxon>Echinoidea</taxon>
        <taxon>Euechinoidea</taxon>
        <taxon>Echinacea</taxon>
        <taxon>Camarodonta</taxon>
        <taxon>Echinidea</taxon>
        <taxon>Strongylocentrotidae</taxon>
        <taxon>Strongylocentrotus</taxon>
    </lineage>
</organism>
<name>A0A7M7PH78_STRPU</name>
<keyword evidence="2" id="KW-0732">Signal</keyword>
<dbReference type="OMA" id="IQCEESH"/>
<keyword evidence="1" id="KW-1133">Transmembrane helix</keyword>
<dbReference type="InParanoid" id="A0A7M7PH78"/>
<evidence type="ECO:0000256" key="1">
    <source>
        <dbReference type="SAM" id="Phobius"/>
    </source>
</evidence>
<dbReference type="InterPro" id="IPR013783">
    <property type="entry name" value="Ig-like_fold"/>
</dbReference>
<dbReference type="RefSeq" id="XP_030851303.1">
    <property type="nucleotide sequence ID" value="XM_030995443.1"/>
</dbReference>
<dbReference type="AlphaFoldDB" id="A0A7M7PH78"/>
<evidence type="ECO:0000313" key="3">
    <source>
        <dbReference type="EnsemblMetazoa" id="XP_030851303"/>
    </source>
</evidence>
<feature type="transmembrane region" description="Helical" evidence="1">
    <location>
        <begin position="284"/>
        <end position="304"/>
    </location>
</feature>
<dbReference type="EnsemblMetazoa" id="XM_030995443">
    <property type="protein sequence ID" value="XP_030851303"/>
    <property type="gene ID" value="LOC115928319"/>
</dbReference>
<evidence type="ECO:0000256" key="2">
    <source>
        <dbReference type="SAM" id="SignalP"/>
    </source>
</evidence>
<dbReference type="InterPro" id="IPR036179">
    <property type="entry name" value="Ig-like_dom_sf"/>
</dbReference>
<dbReference type="KEGG" id="spu:115928319"/>